<dbReference type="EMBL" id="CM007389">
    <property type="protein sequence ID" value="ONK58132.1"/>
    <property type="molecule type" value="Genomic_DNA"/>
</dbReference>
<dbReference type="Gramene" id="ONK58132">
    <property type="protein sequence ID" value="ONK58132"/>
    <property type="gene ID" value="A4U43_C09F8540"/>
</dbReference>
<gene>
    <name evidence="2" type="ORF">A4U43_C09F8540</name>
</gene>
<sequence>MATHENCREANNKKTQIKELLQSKPPSDLNSLLTINLSTLKTHYESQVPESKTLNLAVNLRSQSQSWTIWACPRCSLTFTQPQFLSHHVLEAHLRPNKELFSLLPKKAERRIVDEFLSDSSQPEAIRSAVQKLKTFDVLTETQLNILYKIDKPLKIREMVAFVEDLVSECSSSSSCSDKSEESEDERILVDGSKLVLNVKNAEALFSWLYDDEEEETGFCEWDDLKREKRNRGDEIIEKIEKELEILETICIKKHSLLRYKNAVVILEKVFLDLVARTGQNQEAVMRKIRGDLAERSGNDNDVLRHVAANVHKEVASMKASKMRNLVKVAMKEDTSTVEAFKMLNWDSDFEVAKCDAKLIRKSIELKLLEVKLEHAAALDHLAVVEPLVKSYLRRRKLNLMMLLKNEIKSEGVNRSKSWKAFQRAQLVCT</sequence>
<dbReference type="AlphaFoldDB" id="A0A5P1E672"/>
<organism evidence="2 3">
    <name type="scientific">Asparagus officinalis</name>
    <name type="common">Garden asparagus</name>
    <dbReference type="NCBI Taxonomy" id="4686"/>
    <lineage>
        <taxon>Eukaryota</taxon>
        <taxon>Viridiplantae</taxon>
        <taxon>Streptophyta</taxon>
        <taxon>Embryophyta</taxon>
        <taxon>Tracheophyta</taxon>
        <taxon>Spermatophyta</taxon>
        <taxon>Magnoliopsida</taxon>
        <taxon>Liliopsida</taxon>
        <taxon>Asparagales</taxon>
        <taxon>Asparagaceae</taxon>
        <taxon>Asparagoideae</taxon>
        <taxon>Asparagus</taxon>
    </lineage>
</organism>
<dbReference type="Proteomes" id="UP000243459">
    <property type="component" value="Chromosome 9"/>
</dbReference>
<protein>
    <recommendedName>
        <fullName evidence="1">C2H2-type domain-containing protein</fullName>
    </recommendedName>
</protein>
<accession>A0A5P1E672</accession>
<feature type="domain" description="C2H2-type" evidence="1">
    <location>
        <begin position="72"/>
        <end position="93"/>
    </location>
</feature>
<keyword evidence="3" id="KW-1185">Reference proteome</keyword>
<dbReference type="PANTHER" id="PTHR34465:SF4">
    <property type="entry name" value="CARBOXYL-TERMINAL HYDROLASE-LIKE PROTEIN, PUTATIVE (DUF627 AND DUF629)-RELATED"/>
    <property type="match status" value="1"/>
</dbReference>
<name>A0A5P1E672_ASPOF</name>
<dbReference type="PROSITE" id="PS00028">
    <property type="entry name" value="ZINC_FINGER_C2H2_1"/>
    <property type="match status" value="1"/>
</dbReference>
<evidence type="ECO:0000313" key="2">
    <source>
        <dbReference type="EMBL" id="ONK58132.1"/>
    </source>
</evidence>
<reference evidence="3" key="1">
    <citation type="journal article" date="2017" name="Nat. Commun.">
        <title>The asparagus genome sheds light on the origin and evolution of a young Y chromosome.</title>
        <authorList>
            <person name="Harkess A."/>
            <person name="Zhou J."/>
            <person name="Xu C."/>
            <person name="Bowers J.E."/>
            <person name="Van der Hulst R."/>
            <person name="Ayyampalayam S."/>
            <person name="Mercati F."/>
            <person name="Riccardi P."/>
            <person name="McKain M.R."/>
            <person name="Kakrana A."/>
            <person name="Tang H."/>
            <person name="Ray J."/>
            <person name="Groenendijk J."/>
            <person name="Arikit S."/>
            <person name="Mathioni S.M."/>
            <person name="Nakano M."/>
            <person name="Shan H."/>
            <person name="Telgmann-Rauber A."/>
            <person name="Kanno A."/>
            <person name="Yue Z."/>
            <person name="Chen H."/>
            <person name="Li W."/>
            <person name="Chen Y."/>
            <person name="Xu X."/>
            <person name="Zhang Y."/>
            <person name="Luo S."/>
            <person name="Chen H."/>
            <person name="Gao J."/>
            <person name="Mao Z."/>
            <person name="Pires J.C."/>
            <person name="Luo M."/>
            <person name="Kudrna D."/>
            <person name="Wing R.A."/>
            <person name="Meyers B.C."/>
            <person name="Yi K."/>
            <person name="Kong H."/>
            <person name="Lavrijsen P."/>
            <person name="Sunseri F."/>
            <person name="Falavigna A."/>
            <person name="Ye Y."/>
            <person name="Leebens-Mack J.H."/>
            <person name="Chen G."/>
        </authorList>
    </citation>
    <scope>NUCLEOTIDE SEQUENCE [LARGE SCALE GENOMIC DNA]</scope>
    <source>
        <strain evidence="3">cv. DH0086</strain>
    </source>
</reference>
<dbReference type="InterPro" id="IPR006865">
    <property type="entry name" value="DUF629"/>
</dbReference>
<dbReference type="Pfam" id="PF04780">
    <property type="entry name" value="DUF629"/>
    <property type="match status" value="1"/>
</dbReference>
<evidence type="ECO:0000259" key="1">
    <source>
        <dbReference type="PROSITE" id="PS00028"/>
    </source>
</evidence>
<evidence type="ECO:0000313" key="3">
    <source>
        <dbReference type="Proteomes" id="UP000243459"/>
    </source>
</evidence>
<dbReference type="PANTHER" id="PTHR34465">
    <property type="entry name" value="CARBOXYL-TERMINAL HYDROLASE-LIKE PROTEIN, PUTATIVE (DUF627 AND DUF629)-RELATED"/>
    <property type="match status" value="1"/>
</dbReference>
<proteinExistence type="predicted"/>
<dbReference type="InterPro" id="IPR013087">
    <property type="entry name" value="Znf_C2H2_type"/>
</dbReference>